<dbReference type="Proteomes" id="UP000287166">
    <property type="component" value="Unassembled WGS sequence"/>
</dbReference>
<evidence type="ECO:0000313" key="2">
    <source>
        <dbReference type="Proteomes" id="UP000287166"/>
    </source>
</evidence>
<reference evidence="1 2" key="1">
    <citation type="journal article" date="2018" name="Sci. Rep.">
        <title>Genome sequence of the cauliflower mushroom Sparassis crispa (Hanabiratake) and its association with beneficial usage.</title>
        <authorList>
            <person name="Kiyama R."/>
            <person name="Furutani Y."/>
            <person name="Kawaguchi K."/>
            <person name="Nakanishi T."/>
        </authorList>
    </citation>
    <scope>NUCLEOTIDE SEQUENCE [LARGE SCALE GENOMIC DNA]</scope>
</reference>
<proteinExistence type="predicted"/>
<dbReference type="RefSeq" id="XP_027615482.1">
    <property type="nucleotide sequence ID" value="XM_027759681.1"/>
</dbReference>
<keyword evidence="2" id="KW-1185">Reference proteome</keyword>
<accession>A0A401GQY2</accession>
<organism evidence="1 2">
    <name type="scientific">Sparassis crispa</name>
    <dbReference type="NCBI Taxonomy" id="139825"/>
    <lineage>
        <taxon>Eukaryota</taxon>
        <taxon>Fungi</taxon>
        <taxon>Dikarya</taxon>
        <taxon>Basidiomycota</taxon>
        <taxon>Agaricomycotina</taxon>
        <taxon>Agaricomycetes</taxon>
        <taxon>Polyporales</taxon>
        <taxon>Sparassidaceae</taxon>
        <taxon>Sparassis</taxon>
    </lineage>
</organism>
<evidence type="ECO:0000313" key="1">
    <source>
        <dbReference type="EMBL" id="GBE84569.1"/>
    </source>
</evidence>
<comment type="caution">
    <text evidence="1">The sequence shown here is derived from an EMBL/GenBank/DDBJ whole genome shotgun (WGS) entry which is preliminary data.</text>
</comment>
<protein>
    <submittedName>
        <fullName evidence="1">Uncharacterized protein</fullName>
    </submittedName>
</protein>
<name>A0A401GQY2_9APHY</name>
<dbReference type="OrthoDB" id="3320792at2759"/>
<sequence>MSEAEVQVPADVFAEAASDPRLAAAIEQLSEAIEAGAGDELHVVAIDGVLKWTSTNFAGTAKTSDTGAARYIGTGYSVEYPPTKGTFELTLTPVTATLVLKDDVEGREATYKGEGVSKDLNNTYKGRWVWFP</sequence>
<dbReference type="GeneID" id="38781486"/>
<gene>
    <name evidence="1" type="ORF">SCP_0605480</name>
</gene>
<dbReference type="EMBL" id="BFAD01000006">
    <property type="protein sequence ID" value="GBE84569.1"/>
    <property type="molecule type" value="Genomic_DNA"/>
</dbReference>
<dbReference type="AlphaFoldDB" id="A0A401GQY2"/>
<dbReference type="InParanoid" id="A0A401GQY2"/>